<name>A0ABV3WXU3_9HYPH</name>
<keyword evidence="2" id="KW-1185">Reference proteome</keyword>
<accession>A0ABV3WXU3</accession>
<organism evidence="1 2">
    <name type="scientific">Neoaquamicrobium sediminum</name>
    <dbReference type="NCBI Taxonomy" id="1849104"/>
    <lineage>
        <taxon>Bacteria</taxon>
        <taxon>Pseudomonadati</taxon>
        <taxon>Pseudomonadota</taxon>
        <taxon>Alphaproteobacteria</taxon>
        <taxon>Hyphomicrobiales</taxon>
        <taxon>Phyllobacteriaceae</taxon>
        <taxon>Neoaquamicrobium</taxon>
    </lineage>
</organism>
<comment type="caution">
    <text evidence="1">The sequence shown here is derived from an EMBL/GenBank/DDBJ whole genome shotgun (WGS) entry which is preliminary data.</text>
</comment>
<sequence length="76" mass="8924">MHDGITGDVAHFACAVALDEAYTDHDLRRAQRLVEQELQDIRRLRQPIPIDVIYARRILMEARHLRARRDEPDTAY</sequence>
<evidence type="ECO:0000313" key="2">
    <source>
        <dbReference type="Proteomes" id="UP001559025"/>
    </source>
</evidence>
<dbReference type="RefSeq" id="WP_368804424.1">
    <property type="nucleotide sequence ID" value="NZ_CBDDTD010000001.1"/>
</dbReference>
<reference evidence="1 2" key="1">
    <citation type="submission" date="2024-01" db="EMBL/GenBank/DDBJ databases">
        <title>New evidence supports the origin of RcGTA from prophage.</title>
        <authorList>
            <person name="Xu Y."/>
            <person name="Liu B."/>
            <person name="Chen F."/>
        </authorList>
    </citation>
    <scope>NUCLEOTIDE SEQUENCE [LARGE SCALE GENOMIC DNA]</scope>
    <source>
        <strain evidence="1 2">CBW1107-2</strain>
    </source>
</reference>
<gene>
    <name evidence="1" type="ORF">V1479_19560</name>
</gene>
<dbReference type="Proteomes" id="UP001559025">
    <property type="component" value="Unassembled WGS sequence"/>
</dbReference>
<dbReference type="EMBL" id="JAZHFV010000006">
    <property type="protein sequence ID" value="MEX4009516.1"/>
    <property type="molecule type" value="Genomic_DNA"/>
</dbReference>
<protein>
    <submittedName>
        <fullName evidence="1">Uncharacterized protein</fullName>
    </submittedName>
</protein>
<proteinExistence type="predicted"/>
<evidence type="ECO:0000313" key="1">
    <source>
        <dbReference type="EMBL" id="MEX4009516.1"/>
    </source>
</evidence>